<keyword evidence="2" id="KW-0472">Membrane</keyword>
<dbReference type="EMBL" id="QAYE01000006">
    <property type="protein sequence ID" value="PTW45897.1"/>
    <property type="molecule type" value="Genomic_DNA"/>
</dbReference>
<dbReference type="InterPro" id="IPR036388">
    <property type="entry name" value="WH-like_DNA-bd_sf"/>
</dbReference>
<feature type="region of interest" description="Disordered" evidence="1">
    <location>
        <begin position="92"/>
        <end position="134"/>
    </location>
</feature>
<keyword evidence="4" id="KW-0238">DNA-binding</keyword>
<feature type="domain" description="HTH luxR-type" evidence="3">
    <location>
        <begin position="14"/>
        <end position="71"/>
    </location>
</feature>
<sequence length="338" mass="36221">MGSRYHHAMTAGRIDQLTEAQRACLRLVLTHHNSKEIALIVGVSPSAIDKRIERAIQILGVGTRFEAARRLQDHERGGADDALLVRDRLPSYPDARAEPASPSDPAAAYERLPSEPLDVPPGPSKPASSAQSEPRGFVRRFLGLSGGSGSTGVARNRFSIGDRIFRLLALMGLIAVTSMAVVNMAMTLTTLLRSNRDQSAPVHGTATSVPRGGISMLRERRRAADRVANDFLEAEAAVDKAAMLTASCMATLMQQRVAANLPFGTGAAALQMVSQASFEMVAVRQRFIEAHRALVDVRTEIGLGQFYGYGDTAECPPNEGALRLATDFDAPVHLAAVA</sequence>
<dbReference type="SUPFAM" id="SSF46894">
    <property type="entry name" value="C-terminal effector domain of the bipartite response regulators"/>
    <property type="match status" value="1"/>
</dbReference>
<accession>A0A2T5U315</accession>
<protein>
    <submittedName>
        <fullName evidence="4">DNA-binding CsgD family transcriptional regulator</fullName>
    </submittedName>
</protein>
<gene>
    <name evidence="4" type="ORF">C8J25_106149</name>
</gene>
<organism evidence="4 5">
    <name type="scientific">Sphingomonas faeni</name>
    <dbReference type="NCBI Taxonomy" id="185950"/>
    <lineage>
        <taxon>Bacteria</taxon>
        <taxon>Pseudomonadati</taxon>
        <taxon>Pseudomonadota</taxon>
        <taxon>Alphaproteobacteria</taxon>
        <taxon>Sphingomonadales</taxon>
        <taxon>Sphingomonadaceae</taxon>
        <taxon>Sphingomonas</taxon>
    </lineage>
</organism>
<dbReference type="SMART" id="SM00421">
    <property type="entry name" value="HTH_LUXR"/>
    <property type="match status" value="1"/>
</dbReference>
<dbReference type="Proteomes" id="UP000244013">
    <property type="component" value="Unassembled WGS sequence"/>
</dbReference>
<name>A0A2T5U315_9SPHN</name>
<dbReference type="GO" id="GO:0006352">
    <property type="term" value="P:DNA-templated transcription initiation"/>
    <property type="evidence" value="ECO:0007669"/>
    <property type="project" value="InterPro"/>
</dbReference>
<evidence type="ECO:0000256" key="2">
    <source>
        <dbReference type="SAM" id="Phobius"/>
    </source>
</evidence>
<dbReference type="InterPro" id="IPR016032">
    <property type="entry name" value="Sig_transdc_resp-reg_C-effctor"/>
</dbReference>
<evidence type="ECO:0000256" key="1">
    <source>
        <dbReference type="SAM" id="MobiDB-lite"/>
    </source>
</evidence>
<dbReference type="GO" id="GO:0003677">
    <property type="term" value="F:DNA binding"/>
    <property type="evidence" value="ECO:0007669"/>
    <property type="project" value="UniProtKB-KW"/>
</dbReference>
<dbReference type="InterPro" id="IPR013249">
    <property type="entry name" value="RNA_pol_sigma70_r4_t2"/>
</dbReference>
<feature type="compositionally biased region" description="Low complexity" evidence="1">
    <location>
        <begin position="98"/>
        <end position="108"/>
    </location>
</feature>
<proteinExistence type="predicted"/>
<feature type="transmembrane region" description="Helical" evidence="2">
    <location>
        <begin position="164"/>
        <end position="186"/>
    </location>
</feature>
<dbReference type="InterPro" id="IPR000792">
    <property type="entry name" value="Tscrpt_reg_LuxR_C"/>
</dbReference>
<evidence type="ECO:0000313" key="5">
    <source>
        <dbReference type="Proteomes" id="UP000244013"/>
    </source>
</evidence>
<evidence type="ECO:0000313" key="4">
    <source>
        <dbReference type="EMBL" id="PTW45897.1"/>
    </source>
</evidence>
<dbReference type="Pfam" id="PF08281">
    <property type="entry name" value="Sigma70_r4_2"/>
    <property type="match status" value="1"/>
</dbReference>
<dbReference type="AlphaFoldDB" id="A0A2T5U315"/>
<dbReference type="GO" id="GO:0016987">
    <property type="term" value="F:sigma factor activity"/>
    <property type="evidence" value="ECO:0007669"/>
    <property type="project" value="InterPro"/>
</dbReference>
<comment type="caution">
    <text evidence="4">The sequence shown here is derived from an EMBL/GenBank/DDBJ whole genome shotgun (WGS) entry which is preliminary data.</text>
</comment>
<dbReference type="Gene3D" id="1.10.10.10">
    <property type="entry name" value="Winged helix-like DNA-binding domain superfamily/Winged helix DNA-binding domain"/>
    <property type="match status" value="1"/>
</dbReference>
<reference evidence="4 5" key="1">
    <citation type="submission" date="2018-04" db="EMBL/GenBank/DDBJ databases">
        <title>Genomic Encyclopedia of Type Strains, Phase III (KMG-III): the genomes of soil and plant-associated and newly described type strains.</title>
        <authorList>
            <person name="Whitman W."/>
        </authorList>
    </citation>
    <scope>NUCLEOTIDE SEQUENCE [LARGE SCALE GENOMIC DNA]</scope>
    <source>
        <strain evidence="4 5">MA-olki</strain>
    </source>
</reference>
<keyword evidence="2" id="KW-1133">Transmembrane helix</keyword>
<keyword evidence="2" id="KW-0812">Transmembrane</keyword>
<evidence type="ECO:0000259" key="3">
    <source>
        <dbReference type="SMART" id="SM00421"/>
    </source>
</evidence>